<dbReference type="InterPro" id="IPR050158">
    <property type="entry name" value="Ubiquitin_ubiquitin-like"/>
</dbReference>
<evidence type="ECO:0000256" key="6">
    <source>
        <dbReference type="ARBA" id="ARBA00010570"/>
    </source>
</evidence>
<dbReference type="Pfam" id="PF00240">
    <property type="entry name" value="ubiquitin"/>
    <property type="match status" value="1"/>
</dbReference>
<dbReference type="InterPro" id="IPR001975">
    <property type="entry name" value="Ribosomal_eL40_dom"/>
</dbReference>
<dbReference type="InterPro" id="IPR002048">
    <property type="entry name" value="EF_hand_dom"/>
</dbReference>
<evidence type="ECO:0000256" key="13">
    <source>
        <dbReference type="ARBA" id="ARBA00023274"/>
    </source>
</evidence>
<dbReference type="InterPro" id="IPR038587">
    <property type="entry name" value="Ribosomal_eL40_sf"/>
</dbReference>
<keyword evidence="9" id="KW-0106">Calcium</keyword>
<dbReference type="GO" id="GO:0005840">
    <property type="term" value="C:ribosome"/>
    <property type="evidence" value="ECO:0007669"/>
    <property type="project" value="UniProtKB-KW"/>
</dbReference>
<comment type="subunit">
    <text evidence="14">Part of the 60S ribosomal subunit.</text>
</comment>
<dbReference type="Gene3D" id="3.10.20.90">
    <property type="entry name" value="Phosphatidylinositol 3-kinase Catalytic Subunit, Chain A, domain 1"/>
    <property type="match status" value="1"/>
</dbReference>
<dbReference type="GO" id="GO:0005634">
    <property type="term" value="C:nucleus"/>
    <property type="evidence" value="ECO:0007669"/>
    <property type="project" value="UniProtKB-SubCell"/>
</dbReference>
<dbReference type="GO" id="GO:0005509">
    <property type="term" value="F:calcium ion binding"/>
    <property type="evidence" value="ECO:0007669"/>
    <property type="project" value="InterPro"/>
</dbReference>
<evidence type="ECO:0000256" key="1">
    <source>
        <dbReference type="ARBA" id="ARBA00002241"/>
    </source>
</evidence>
<dbReference type="GO" id="GO:0003735">
    <property type="term" value="F:structural constituent of ribosome"/>
    <property type="evidence" value="ECO:0007669"/>
    <property type="project" value="InterPro"/>
</dbReference>
<dbReference type="InterPro" id="IPR019954">
    <property type="entry name" value="Ubiquitin_CS"/>
</dbReference>
<dbReference type="Gene3D" id="4.10.1060.50">
    <property type="match status" value="1"/>
</dbReference>
<dbReference type="InterPro" id="IPR019956">
    <property type="entry name" value="Ubiquitin_dom"/>
</dbReference>
<dbReference type="PRINTS" id="PR00348">
    <property type="entry name" value="UBIQUITIN"/>
</dbReference>
<dbReference type="GO" id="GO:0009536">
    <property type="term" value="C:plastid"/>
    <property type="evidence" value="ECO:0007669"/>
    <property type="project" value="UniProtKB-ARBA"/>
</dbReference>
<evidence type="ECO:0000256" key="14">
    <source>
        <dbReference type="ARBA" id="ARBA00035124"/>
    </source>
</evidence>
<dbReference type="CDD" id="cd01803">
    <property type="entry name" value="Ubl_ubiquitin"/>
    <property type="match status" value="1"/>
</dbReference>
<dbReference type="Pfam" id="PF01020">
    <property type="entry name" value="Ribosomal_L40e"/>
    <property type="match status" value="1"/>
</dbReference>
<comment type="similarity">
    <text evidence="4">In the N-terminal section; belongs to the ubiquitin family.</text>
</comment>
<feature type="domain" description="EF-hand" evidence="16">
    <location>
        <begin position="212"/>
        <end position="247"/>
    </location>
</feature>
<protein>
    <submittedName>
        <fullName evidence="17">Uncharacterized protein</fullName>
    </submittedName>
</protein>
<evidence type="ECO:0000313" key="18">
    <source>
        <dbReference type="Proteomes" id="UP000008021"/>
    </source>
</evidence>
<dbReference type="Proteomes" id="UP000008021">
    <property type="component" value="Chromosome 9"/>
</dbReference>
<dbReference type="InterPro" id="IPR011992">
    <property type="entry name" value="EF-hand-dom_pair"/>
</dbReference>
<dbReference type="SMART" id="SM00213">
    <property type="entry name" value="UBQ"/>
    <property type="match status" value="1"/>
</dbReference>
<dbReference type="InterPro" id="IPR011332">
    <property type="entry name" value="Ribosomal_zn-bd"/>
</dbReference>
<dbReference type="Gene3D" id="1.10.238.10">
    <property type="entry name" value="EF-hand"/>
    <property type="match status" value="1"/>
</dbReference>
<name>A0A0E0ETD9_9ORYZ</name>
<dbReference type="SMART" id="SM01377">
    <property type="entry name" value="Ribosomal_L40e"/>
    <property type="match status" value="1"/>
</dbReference>
<dbReference type="PANTHER" id="PTHR10666">
    <property type="entry name" value="UBIQUITIN"/>
    <property type="match status" value="1"/>
</dbReference>
<evidence type="ECO:0000256" key="9">
    <source>
        <dbReference type="ARBA" id="ARBA00022837"/>
    </source>
</evidence>
<dbReference type="InterPro" id="IPR029071">
    <property type="entry name" value="Ubiquitin-like_domsf"/>
</dbReference>
<accession>A0A0E0ETD9</accession>
<evidence type="ECO:0000256" key="7">
    <source>
        <dbReference type="ARBA" id="ARBA00022490"/>
    </source>
</evidence>
<comment type="similarity">
    <text evidence="6">In the C-terminal section; belongs to the eukaryotic ribosomal protein eL40 family.</text>
</comment>
<evidence type="ECO:0000256" key="2">
    <source>
        <dbReference type="ARBA" id="ARBA00004123"/>
    </source>
</evidence>
<evidence type="ECO:0000256" key="10">
    <source>
        <dbReference type="ARBA" id="ARBA00022843"/>
    </source>
</evidence>
<evidence type="ECO:0000313" key="17">
    <source>
        <dbReference type="EnsemblPlants" id="OMERI09G11200.1"/>
    </source>
</evidence>
<keyword evidence="13" id="KW-0687">Ribonucleoprotein</keyword>
<dbReference type="eggNOG" id="KOG0003">
    <property type="taxonomic scope" value="Eukaryota"/>
</dbReference>
<dbReference type="STRING" id="40149.A0A0E0ETD9"/>
<dbReference type="SUPFAM" id="SSF57829">
    <property type="entry name" value="Zn-binding ribosomal proteins"/>
    <property type="match status" value="1"/>
</dbReference>
<dbReference type="AlphaFoldDB" id="A0A0E0ETD9"/>
<dbReference type="SUPFAM" id="SSF54236">
    <property type="entry name" value="Ubiquitin-like"/>
    <property type="match status" value="1"/>
</dbReference>
<evidence type="ECO:0000256" key="5">
    <source>
        <dbReference type="ARBA" id="ARBA00008430"/>
    </source>
</evidence>
<dbReference type="PROSITE" id="PS00299">
    <property type="entry name" value="UBIQUITIN_1"/>
    <property type="match status" value="1"/>
</dbReference>
<evidence type="ECO:0000256" key="3">
    <source>
        <dbReference type="ARBA" id="ARBA00004496"/>
    </source>
</evidence>
<comment type="function">
    <text evidence="1">Component of the 60S subunit of the ribosome.</text>
</comment>
<dbReference type="InterPro" id="IPR000626">
    <property type="entry name" value="Ubiquitin-like_dom"/>
</dbReference>
<keyword evidence="8" id="KW-1017">Isopeptide bond</keyword>
<keyword evidence="10" id="KW-0832">Ubl conjugation</keyword>
<evidence type="ECO:0000259" key="15">
    <source>
        <dbReference type="PROSITE" id="PS50053"/>
    </source>
</evidence>
<evidence type="ECO:0000256" key="8">
    <source>
        <dbReference type="ARBA" id="ARBA00022499"/>
    </source>
</evidence>
<dbReference type="PROSITE" id="PS50053">
    <property type="entry name" value="UBIQUITIN_2"/>
    <property type="match status" value="1"/>
</dbReference>
<dbReference type="SMART" id="SM00054">
    <property type="entry name" value="EFh"/>
    <property type="match status" value="2"/>
</dbReference>
<dbReference type="FunFam" id="3.10.20.90:FF:000016">
    <property type="entry name" value="Polyubiquitin 3"/>
    <property type="match status" value="1"/>
</dbReference>
<dbReference type="GO" id="GO:0003729">
    <property type="term" value="F:mRNA binding"/>
    <property type="evidence" value="ECO:0007669"/>
    <property type="project" value="UniProtKB-ARBA"/>
</dbReference>
<comment type="subcellular location">
    <subcellularLocation>
        <location evidence="3">Cytoplasm</location>
    </subcellularLocation>
    <subcellularLocation>
        <location evidence="2">Nucleus</location>
    </subcellularLocation>
</comment>
<dbReference type="FunFam" id="4.10.1060.50:FF:000001">
    <property type="entry name" value="ubiquitin-60S ribosomal protein L40"/>
    <property type="match status" value="1"/>
</dbReference>
<dbReference type="HOGENOM" id="CLU_988255_0_0_1"/>
<sequence length="282" mass="30888">MQIFVKTLTGKSITLEVESSDTIDNVKAKIQDKEGIPPDQQRLIFAGKQLEDGRTLADYNIQKESTLHLVLRLRGGSRGGYTIEEPTLLLLALKYNEKKMVCRKCYARLPARSTNCRKKKCGHTNQIRPKKSATPVLASATMSVEILDGKTVRSFVEDEGAFNSSVDGRFAALDANRDGVLSYAEMAGELMSLRVLERHIGVDDEAAMGADELVEVYRGLFARFDRDGSGGVDLEEFRAEMKEVLLAVANGLGFLPVQMVVEEGSFLKVAVDRELAVAGAAA</sequence>
<dbReference type="GO" id="GO:1990904">
    <property type="term" value="C:ribonucleoprotein complex"/>
    <property type="evidence" value="ECO:0007669"/>
    <property type="project" value="UniProtKB-KW"/>
</dbReference>
<reference evidence="17" key="1">
    <citation type="submission" date="2015-04" db="UniProtKB">
        <authorList>
            <consortium name="EnsemblPlants"/>
        </authorList>
    </citation>
    <scope>IDENTIFICATION</scope>
</reference>
<dbReference type="InterPro" id="IPR018247">
    <property type="entry name" value="EF_Hand_1_Ca_BS"/>
</dbReference>
<keyword evidence="7" id="KW-0963">Cytoplasm</keyword>
<dbReference type="SUPFAM" id="SSF47473">
    <property type="entry name" value="EF-hand"/>
    <property type="match status" value="1"/>
</dbReference>
<dbReference type="GO" id="GO:0006412">
    <property type="term" value="P:translation"/>
    <property type="evidence" value="ECO:0007669"/>
    <property type="project" value="InterPro"/>
</dbReference>
<dbReference type="EnsemblPlants" id="OMERI09G11200.1">
    <property type="protein sequence ID" value="OMERI09G11200.1"/>
    <property type="gene ID" value="OMERI09G11200"/>
</dbReference>
<dbReference type="PROSITE" id="PS00018">
    <property type="entry name" value="EF_HAND_1"/>
    <property type="match status" value="1"/>
</dbReference>
<keyword evidence="11" id="KW-0689">Ribosomal protein</keyword>
<reference evidence="17" key="2">
    <citation type="submission" date="2018-05" db="EMBL/GenBank/DDBJ databases">
        <title>OmerRS3 (Oryza meridionalis Reference Sequence Version 3).</title>
        <authorList>
            <person name="Zhang J."/>
            <person name="Kudrna D."/>
            <person name="Lee S."/>
            <person name="Talag J."/>
            <person name="Welchert J."/>
            <person name="Wing R.A."/>
        </authorList>
    </citation>
    <scope>NUCLEOTIDE SEQUENCE [LARGE SCALE GENOMIC DNA]</scope>
    <source>
        <strain evidence="17">cv. OR44</strain>
    </source>
</reference>
<keyword evidence="12" id="KW-0539">Nucleus</keyword>
<organism evidence="17">
    <name type="scientific">Oryza meridionalis</name>
    <dbReference type="NCBI Taxonomy" id="40149"/>
    <lineage>
        <taxon>Eukaryota</taxon>
        <taxon>Viridiplantae</taxon>
        <taxon>Streptophyta</taxon>
        <taxon>Embryophyta</taxon>
        <taxon>Tracheophyta</taxon>
        <taxon>Spermatophyta</taxon>
        <taxon>Magnoliopsida</taxon>
        <taxon>Liliopsida</taxon>
        <taxon>Poales</taxon>
        <taxon>Poaceae</taxon>
        <taxon>BOP clade</taxon>
        <taxon>Oryzoideae</taxon>
        <taxon>Oryzeae</taxon>
        <taxon>Oryzinae</taxon>
        <taxon>Oryza</taxon>
    </lineage>
</organism>
<keyword evidence="18" id="KW-1185">Reference proteome</keyword>
<evidence type="ECO:0000256" key="4">
    <source>
        <dbReference type="ARBA" id="ARBA00008373"/>
    </source>
</evidence>
<feature type="domain" description="Ubiquitin-like" evidence="15">
    <location>
        <begin position="1"/>
        <end position="76"/>
    </location>
</feature>
<proteinExistence type="inferred from homology"/>
<evidence type="ECO:0000256" key="11">
    <source>
        <dbReference type="ARBA" id="ARBA00022980"/>
    </source>
</evidence>
<evidence type="ECO:0000259" key="16">
    <source>
        <dbReference type="PROSITE" id="PS50222"/>
    </source>
</evidence>
<evidence type="ECO:0000256" key="12">
    <source>
        <dbReference type="ARBA" id="ARBA00023242"/>
    </source>
</evidence>
<dbReference type="Gramene" id="OMERI09G11200.1">
    <property type="protein sequence ID" value="OMERI09G11200.1"/>
    <property type="gene ID" value="OMERI09G11200"/>
</dbReference>
<comment type="similarity">
    <text evidence="5">Belongs to the ubiquitin family.</text>
</comment>
<dbReference type="PROSITE" id="PS50222">
    <property type="entry name" value="EF_HAND_2"/>
    <property type="match status" value="1"/>
</dbReference>
<dbReference type="Pfam" id="PF13202">
    <property type="entry name" value="EF-hand_5"/>
    <property type="match status" value="2"/>
</dbReference>